<feature type="transmembrane region" description="Helical" evidence="2">
    <location>
        <begin position="320"/>
        <end position="339"/>
    </location>
</feature>
<keyword evidence="4" id="KW-1185">Reference proteome</keyword>
<name>A0AB34KQL1_9PEZI</name>
<dbReference type="EMBL" id="JAAQHG020000019">
    <property type="protein sequence ID" value="KAL1585394.1"/>
    <property type="molecule type" value="Genomic_DNA"/>
</dbReference>
<evidence type="ECO:0000256" key="1">
    <source>
        <dbReference type="SAM" id="MobiDB-lite"/>
    </source>
</evidence>
<dbReference type="PANTHER" id="PTHR41807">
    <property type="entry name" value="GLUTATHIONE TRANSFERASE 3"/>
    <property type="match status" value="1"/>
</dbReference>
<evidence type="ECO:0000313" key="4">
    <source>
        <dbReference type="Proteomes" id="UP000803884"/>
    </source>
</evidence>
<sequence>MAPSSWLSKQRKSSLIDLAVQAGLDLDSDLNKPDIVEALDEHLHSNATRLSRDPAFEPFFLTRRTPHKSAATRDISDDGEVKSVVRGRGRRATKVKSEPEDDDDYASTTRAAGLSSPTAPMTRARTPAASIMQRRRSSLPPSPTVVVDEVEHALTKSYANLSDLYTLSGIPEAISTLRETCSSLAAVHLLFSLLEAGSLFRALIPLKYAFDTPSLPLLRIPSHALRLPDLFVLLTPAFWLPTLLWTTTNVLLPLLAAYFFNLTVHTVKRANARVRVVRYTYDPFTFNVAKMLLVSTVYGAGLLQGWVADEVVGVVEDAQYGGYHGMLMGSYVCGAYAVWEAAQR</sequence>
<keyword evidence="2" id="KW-1133">Transmembrane helix</keyword>
<keyword evidence="2" id="KW-0472">Membrane</keyword>
<protein>
    <submittedName>
        <fullName evidence="3">Uncharacterized protein</fullName>
    </submittedName>
</protein>
<evidence type="ECO:0000313" key="3">
    <source>
        <dbReference type="EMBL" id="KAL1585394.1"/>
    </source>
</evidence>
<feature type="transmembrane region" description="Helical" evidence="2">
    <location>
        <begin position="250"/>
        <end position="267"/>
    </location>
</feature>
<dbReference type="Proteomes" id="UP000803884">
    <property type="component" value="Unassembled WGS sequence"/>
</dbReference>
<keyword evidence="2" id="KW-0812">Transmembrane</keyword>
<gene>
    <name evidence="3" type="ORF">WHR41_05745</name>
</gene>
<dbReference type="GO" id="GO:0016020">
    <property type="term" value="C:membrane"/>
    <property type="evidence" value="ECO:0007669"/>
    <property type="project" value="TreeGrafter"/>
</dbReference>
<dbReference type="AlphaFoldDB" id="A0AB34KQL1"/>
<dbReference type="PANTHER" id="PTHR41807:SF1">
    <property type="entry name" value="GLUTATHIONE TRANSFERASE 3"/>
    <property type="match status" value="1"/>
</dbReference>
<accession>A0AB34KQL1</accession>
<comment type="caution">
    <text evidence="3">The sequence shown here is derived from an EMBL/GenBank/DDBJ whole genome shotgun (WGS) entry which is preliminary data.</text>
</comment>
<dbReference type="RefSeq" id="XP_069228500.1">
    <property type="nucleotide sequence ID" value="XM_069374350.1"/>
</dbReference>
<feature type="transmembrane region" description="Helical" evidence="2">
    <location>
        <begin position="288"/>
        <end position="308"/>
    </location>
</feature>
<organism evidence="3 4">
    <name type="scientific">Cladosporium halotolerans</name>
    <dbReference type="NCBI Taxonomy" id="1052096"/>
    <lineage>
        <taxon>Eukaryota</taxon>
        <taxon>Fungi</taxon>
        <taxon>Dikarya</taxon>
        <taxon>Ascomycota</taxon>
        <taxon>Pezizomycotina</taxon>
        <taxon>Dothideomycetes</taxon>
        <taxon>Dothideomycetidae</taxon>
        <taxon>Cladosporiales</taxon>
        <taxon>Cladosporiaceae</taxon>
        <taxon>Cladosporium</taxon>
    </lineage>
</organism>
<dbReference type="InterPro" id="IPR038872">
    <property type="entry name" value="Put_GTT3"/>
</dbReference>
<feature type="region of interest" description="Disordered" evidence="1">
    <location>
        <begin position="86"/>
        <end position="125"/>
    </location>
</feature>
<proteinExistence type="predicted"/>
<dbReference type="GeneID" id="96007188"/>
<reference evidence="3 4" key="1">
    <citation type="journal article" date="2020" name="Microbiol. Resour. Announc.">
        <title>Draft Genome Sequence of a Cladosporium Species Isolated from the Mesophotic Ascidian Didemnum maculosum.</title>
        <authorList>
            <person name="Gioti A."/>
            <person name="Siaperas R."/>
            <person name="Nikolaivits E."/>
            <person name="Le Goff G."/>
            <person name="Ouazzani J."/>
            <person name="Kotoulas G."/>
            <person name="Topakas E."/>
        </authorList>
    </citation>
    <scope>NUCLEOTIDE SEQUENCE [LARGE SCALE GENOMIC DNA]</scope>
    <source>
        <strain evidence="3 4">TM138-S3</strain>
    </source>
</reference>
<evidence type="ECO:0000256" key="2">
    <source>
        <dbReference type="SAM" id="Phobius"/>
    </source>
</evidence>